<accession>A0A095XU30</accession>
<comment type="subunit">
    <text evidence="9">The complex comprises the extracytoplasmic solute receptor protein and the two transmembrane proteins.</text>
</comment>
<evidence type="ECO:0000256" key="5">
    <source>
        <dbReference type="ARBA" id="ARBA00022692"/>
    </source>
</evidence>
<dbReference type="AlphaFoldDB" id="A0A095XU30"/>
<keyword evidence="3" id="KW-1003">Cell membrane</keyword>
<comment type="similarity">
    <text evidence="8 9">Belongs to the TRAP transporter small permease family.</text>
</comment>
<evidence type="ECO:0000313" key="12">
    <source>
        <dbReference type="Proteomes" id="UP000029640"/>
    </source>
</evidence>
<keyword evidence="4 9" id="KW-0997">Cell inner membrane</keyword>
<keyword evidence="6 9" id="KW-1133">Transmembrane helix</keyword>
<dbReference type="eggNOG" id="COG4665">
    <property type="taxonomic scope" value="Bacteria"/>
</dbReference>
<evidence type="ECO:0000256" key="8">
    <source>
        <dbReference type="ARBA" id="ARBA00038436"/>
    </source>
</evidence>
<keyword evidence="12" id="KW-1185">Reference proteome</keyword>
<dbReference type="GO" id="GO:0005886">
    <property type="term" value="C:plasma membrane"/>
    <property type="evidence" value="ECO:0007669"/>
    <property type="project" value="UniProtKB-SubCell"/>
</dbReference>
<sequence>MEASWHGGDVAPGATTEPRLQRAMIPFARFIKKDQPAMTRVRRLVQFIDAFTEACGRCLAWLAAAMALLTAAVVLLRYGLGLGSIAAQEAVTYLHATLFMLGAAYALKNGAHVRVDIFYQRVSPRTRAWIDSLGSIVFLLPLCALIGLGSLSFVAQAWSVHESSADAGGIPAVFLLKTLLPLMAANLALQGIAELLRNALILAGEETA</sequence>
<evidence type="ECO:0000313" key="11">
    <source>
        <dbReference type="EMBL" id="KGE03161.1"/>
    </source>
</evidence>
<dbReference type="InterPro" id="IPR007387">
    <property type="entry name" value="TRAP_DctQ"/>
</dbReference>
<comment type="subcellular location">
    <subcellularLocation>
        <location evidence="1 9">Cell inner membrane</location>
        <topology evidence="1 9">Multi-pass membrane protein</topology>
    </subcellularLocation>
</comment>
<feature type="transmembrane region" description="Helical" evidence="9">
    <location>
        <begin position="90"/>
        <end position="107"/>
    </location>
</feature>
<evidence type="ECO:0000256" key="6">
    <source>
        <dbReference type="ARBA" id="ARBA00022989"/>
    </source>
</evidence>
<proteinExistence type="inferred from homology"/>
<feature type="transmembrane region" description="Helical" evidence="9">
    <location>
        <begin position="128"/>
        <end position="155"/>
    </location>
</feature>
<dbReference type="PANTHER" id="PTHR35011:SF4">
    <property type="entry name" value="SLL1102 PROTEIN"/>
    <property type="match status" value="1"/>
</dbReference>
<evidence type="ECO:0000256" key="7">
    <source>
        <dbReference type="ARBA" id="ARBA00023136"/>
    </source>
</evidence>
<keyword evidence="5 9" id="KW-0812">Transmembrane</keyword>
<evidence type="ECO:0000256" key="9">
    <source>
        <dbReference type="RuleBase" id="RU369079"/>
    </source>
</evidence>
<dbReference type="PANTHER" id="PTHR35011">
    <property type="entry name" value="2,3-DIKETO-L-GULONATE TRAP TRANSPORTER SMALL PERMEASE PROTEIN YIAM"/>
    <property type="match status" value="1"/>
</dbReference>
<dbReference type="STRING" id="1265313.HRUBRA_02258"/>
<dbReference type="HOGENOM" id="CLU_086356_2_2_6"/>
<dbReference type="GO" id="GO:0022857">
    <property type="term" value="F:transmembrane transporter activity"/>
    <property type="evidence" value="ECO:0007669"/>
    <property type="project" value="UniProtKB-UniRule"/>
</dbReference>
<gene>
    <name evidence="11" type="ORF">HRUBRA_02258</name>
</gene>
<feature type="transmembrane region" description="Helical" evidence="9">
    <location>
        <begin position="58"/>
        <end position="78"/>
    </location>
</feature>
<evidence type="ECO:0000259" key="10">
    <source>
        <dbReference type="Pfam" id="PF04290"/>
    </source>
</evidence>
<protein>
    <recommendedName>
        <fullName evidence="9">TRAP transporter small permease protein</fullName>
    </recommendedName>
</protein>
<evidence type="ECO:0000256" key="2">
    <source>
        <dbReference type="ARBA" id="ARBA00022448"/>
    </source>
</evidence>
<comment type="caution">
    <text evidence="11">The sequence shown here is derived from an EMBL/GenBank/DDBJ whole genome shotgun (WGS) entry which is preliminary data.</text>
</comment>
<evidence type="ECO:0000256" key="4">
    <source>
        <dbReference type="ARBA" id="ARBA00022519"/>
    </source>
</evidence>
<name>A0A095XU30_9GAMM</name>
<dbReference type="InterPro" id="IPR055348">
    <property type="entry name" value="DctQ"/>
</dbReference>
<evidence type="ECO:0000256" key="3">
    <source>
        <dbReference type="ARBA" id="ARBA00022475"/>
    </source>
</evidence>
<feature type="transmembrane region" description="Helical" evidence="9">
    <location>
        <begin position="167"/>
        <end position="189"/>
    </location>
</feature>
<dbReference type="Pfam" id="PF04290">
    <property type="entry name" value="DctQ"/>
    <property type="match status" value="1"/>
</dbReference>
<dbReference type="Proteomes" id="UP000029640">
    <property type="component" value="Unassembled WGS sequence"/>
</dbReference>
<organism evidence="11 12">
    <name type="scientific">Pseudohaliea rubra DSM 19751</name>
    <dbReference type="NCBI Taxonomy" id="1265313"/>
    <lineage>
        <taxon>Bacteria</taxon>
        <taxon>Pseudomonadati</taxon>
        <taxon>Pseudomonadota</taxon>
        <taxon>Gammaproteobacteria</taxon>
        <taxon>Cellvibrionales</taxon>
        <taxon>Halieaceae</taxon>
        <taxon>Pseudohaliea</taxon>
    </lineage>
</organism>
<keyword evidence="7 9" id="KW-0472">Membrane</keyword>
<feature type="domain" description="Tripartite ATP-independent periplasmic transporters DctQ component" evidence="10">
    <location>
        <begin position="66"/>
        <end position="198"/>
    </location>
</feature>
<keyword evidence="2 9" id="KW-0813">Transport</keyword>
<dbReference type="EMBL" id="AUVB01000066">
    <property type="protein sequence ID" value="KGE03161.1"/>
    <property type="molecule type" value="Genomic_DNA"/>
</dbReference>
<dbReference type="PATRIC" id="fig|1265313.6.peg.2229"/>
<comment type="function">
    <text evidence="9">Part of the tripartite ATP-independent periplasmic (TRAP) transport system.</text>
</comment>
<evidence type="ECO:0000256" key="1">
    <source>
        <dbReference type="ARBA" id="ARBA00004429"/>
    </source>
</evidence>
<reference evidence="11 12" key="1">
    <citation type="journal article" date="2014" name="Genome Announc.">
        <title>Genome Sequence of Gammaproteobacterial Pseudohaliea rubra Type Strain DSM 19751, Isolated from Coastal Seawater of the Mediterranean Sea.</title>
        <authorList>
            <person name="Spring S."/>
            <person name="Fiebig A."/>
            <person name="Riedel T."/>
            <person name="Goker M."/>
            <person name="Klenk H.P."/>
        </authorList>
    </citation>
    <scope>NUCLEOTIDE SEQUENCE [LARGE SCALE GENOMIC DNA]</scope>
    <source>
        <strain evidence="11 12">DSM 19751</strain>
    </source>
</reference>